<keyword evidence="3" id="KW-0378">Hydrolase</keyword>
<dbReference type="PANTHER" id="PTHR10963">
    <property type="entry name" value="GLYCOSYL HYDROLASE-RELATED"/>
    <property type="match status" value="1"/>
</dbReference>
<dbReference type="CDD" id="cd00413">
    <property type="entry name" value="Glyco_hydrolase_16"/>
    <property type="match status" value="1"/>
</dbReference>
<dbReference type="RefSeq" id="WP_232468348.1">
    <property type="nucleotide sequence ID" value="NZ_CP021904.1"/>
</dbReference>
<dbReference type="EMBL" id="FUYV01000011">
    <property type="protein sequence ID" value="SKC15238.1"/>
    <property type="molecule type" value="Genomic_DNA"/>
</dbReference>
<evidence type="ECO:0000313" key="4">
    <source>
        <dbReference type="Proteomes" id="UP000191055"/>
    </source>
</evidence>
<dbReference type="Gene3D" id="2.60.120.200">
    <property type="match status" value="1"/>
</dbReference>
<comment type="similarity">
    <text evidence="1">Belongs to the glycosyl hydrolase 16 family.</text>
</comment>
<sequence>MAIIFGIQFGSKFGSTKKFESKLIKEKVDFERFNELDQSETLRRYNELDQLVHSGDFEKKVQFLKTAKFKNSEEYRQLEQFKSMKASKDIKSYLEYSKSGKLDRMKSILESDLLKEFNDLKVFVNSSAFHSAKVKKDFKQSEAYAKQEQYSALKKDPDIIFYLKQDKSNEYRTVAKLENSERLKSFFKLESIIQSPEFIEKKVFLEDKNRFKKSEEARLIEEFKELQKNEDVKWYQKTKKLNPFKEIRKWELTFEDDFDALQLDKSRWMTGYYWGKALMNDNYVLAGEKQFFKEDNIEMHDSVVRINTQKETYRGKVWDATLGFTMQDFEYTSGLISTGQSFRQKYGKFEAKVKFSQAYPVVNAFWLVGEKMLPQLDVFKSSVTKGKALESGIHVGAPEGQPLNLLKKITGANFKNGYYIYTLDWSPEALIWKINGIEVHREVKHVPNEPMYLSFCTILPEYPSDKQMPSFMDIDWIRCYRKKEE</sequence>
<accession>A0A1T5H3K4</accession>
<keyword evidence="4" id="KW-1185">Reference proteome</keyword>
<organism evidence="3 4">
    <name type="scientific">Alkalitalea saponilacus</name>
    <dbReference type="NCBI Taxonomy" id="889453"/>
    <lineage>
        <taxon>Bacteria</taxon>
        <taxon>Pseudomonadati</taxon>
        <taxon>Bacteroidota</taxon>
        <taxon>Bacteroidia</taxon>
        <taxon>Marinilabiliales</taxon>
        <taxon>Marinilabiliaceae</taxon>
        <taxon>Alkalitalea</taxon>
    </lineage>
</organism>
<dbReference type="PANTHER" id="PTHR10963:SF55">
    <property type="entry name" value="GLYCOSIDE HYDROLASE FAMILY 16 PROTEIN"/>
    <property type="match status" value="1"/>
</dbReference>
<protein>
    <submittedName>
        <fullName evidence="3">Glycosyl hydrolases family 16</fullName>
    </submittedName>
</protein>
<proteinExistence type="inferred from homology"/>
<dbReference type="AlphaFoldDB" id="A0A1T5H3K4"/>
<dbReference type="InterPro" id="IPR013320">
    <property type="entry name" value="ConA-like_dom_sf"/>
</dbReference>
<dbReference type="Pfam" id="PF00722">
    <property type="entry name" value="Glyco_hydro_16"/>
    <property type="match status" value="1"/>
</dbReference>
<feature type="domain" description="GH16" evidence="2">
    <location>
        <begin position="232"/>
        <end position="485"/>
    </location>
</feature>
<dbReference type="InterPro" id="IPR000757">
    <property type="entry name" value="Beta-glucanase-like"/>
</dbReference>
<dbReference type="Proteomes" id="UP000191055">
    <property type="component" value="Unassembled WGS sequence"/>
</dbReference>
<dbReference type="SUPFAM" id="SSF49899">
    <property type="entry name" value="Concanavalin A-like lectins/glucanases"/>
    <property type="match status" value="1"/>
</dbReference>
<dbReference type="GO" id="GO:0004553">
    <property type="term" value="F:hydrolase activity, hydrolyzing O-glycosyl compounds"/>
    <property type="evidence" value="ECO:0007669"/>
    <property type="project" value="InterPro"/>
</dbReference>
<dbReference type="InterPro" id="IPR050546">
    <property type="entry name" value="Glycosyl_Hydrlase_16"/>
</dbReference>
<reference evidence="3 4" key="1">
    <citation type="submission" date="2017-02" db="EMBL/GenBank/DDBJ databases">
        <authorList>
            <person name="Peterson S.W."/>
        </authorList>
    </citation>
    <scope>NUCLEOTIDE SEQUENCE [LARGE SCALE GENOMIC DNA]</scope>
    <source>
        <strain evidence="3 4">DSM 24412</strain>
    </source>
</reference>
<dbReference type="STRING" id="889453.SAMN03080601_02068"/>
<name>A0A1T5H3K4_9BACT</name>
<evidence type="ECO:0000313" key="3">
    <source>
        <dbReference type="EMBL" id="SKC15238.1"/>
    </source>
</evidence>
<dbReference type="PROSITE" id="PS51762">
    <property type="entry name" value="GH16_2"/>
    <property type="match status" value="1"/>
</dbReference>
<dbReference type="GO" id="GO:0005975">
    <property type="term" value="P:carbohydrate metabolic process"/>
    <property type="evidence" value="ECO:0007669"/>
    <property type="project" value="InterPro"/>
</dbReference>
<evidence type="ECO:0000259" key="2">
    <source>
        <dbReference type="PROSITE" id="PS51762"/>
    </source>
</evidence>
<gene>
    <name evidence="3" type="ORF">SAMN03080601_02068</name>
</gene>
<evidence type="ECO:0000256" key="1">
    <source>
        <dbReference type="ARBA" id="ARBA00006865"/>
    </source>
</evidence>